<feature type="domain" description="Disease resistance N-terminal" evidence="4">
    <location>
        <begin position="12"/>
        <end position="103"/>
    </location>
</feature>
<reference evidence="6" key="1">
    <citation type="submission" date="2025-08" db="UniProtKB">
        <authorList>
            <consortium name="RefSeq"/>
        </authorList>
    </citation>
    <scope>IDENTIFICATION</scope>
</reference>
<keyword evidence="1" id="KW-0677">Repeat</keyword>
<dbReference type="InterPro" id="IPR041118">
    <property type="entry name" value="Rx_N"/>
</dbReference>
<dbReference type="AlphaFoldDB" id="A0A6P5TZP9"/>
<evidence type="ECO:0000259" key="4">
    <source>
        <dbReference type="Pfam" id="PF18052"/>
    </source>
</evidence>
<protein>
    <submittedName>
        <fullName evidence="6">Disease resistance RPP13-like protein 1</fullName>
    </submittedName>
</protein>
<keyword evidence="5" id="KW-1185">Reference proteome</keyword>
<organism evidence="5 6">
    <name type="scientific">Prunus avium</name>
    <name type="common">Cherry</name>
    <name type="synonym">Cerasus avium</name>
    <dbReference type="NCBI Taxonomy" id="42229"/>
    <lineage>
        <taxon>Eukaryota</taxon>
        <taxon>Viridiplantae</taxon>
        <taxon>Streptophyta</taxon>
        <taxon>Embryophyta</taxon>
        <taxon>Tracheophyta</taxon>
        <taxon>Spermatophyta</taxon>
        <taxon>Magnoliopsida</taxon>
        <taxon>eudicotyledons</taxon>
        <taxon>Gunneridae</taxon>
        <taxon>Pentapetalae</taxon>
        <taxon>rosids</taxon>
        <taxon>fabids</taxon>
        <taxon>Rosales</taxon>
        <taxon>Rosaceae</taxon>
        <taxon>Amygdaloideae</taxon>
        <taxon>Amygdaleae</taxon>
        <taxon>Prunus</taxon>
    </lineage>
</organism>
<evidence type="ECO:0000256" key="1">
    <source>
        <dbReference type="ARBA" id="ARBA00022737"/>
    </source>
</evidence>
<accession>A0A6P5TZP9</accession>
<dbReference type="Proteomes" id="UP000515124">
    <property type="component" value="Unplaced"/>
</dbReference>
<gene>
    <name evidence="6" type="primary">LOC110772378</name>
</gene>
<dbReference type="KEGG" id="pavi:110772378"/>
<dbReference type="Pfam" id="PF18052">
    <property type="entry name" value="Rx_N"/>
    <property type="match status" value="1"/>
</dbReference>
<dbReference type="GO" id="GO:0006952">
    <property type="term" value="P:defense response"/>
    <property type="evidence" value="ECO:0007669"/>
    <property type="project" value="UniProtKB-KW"/>
</dbReference>
<sequence>MAGALIGEAFISGSIQVLCDRITSPEFIDLFRQKKLDQPLLMKLKMTLLTLYVVLNDAEKKQTENPAVREWLDELKHAVFDAEDLLDEINYEALRCKLEGEDQTHKLTNKVWNFLSISRNHFYQSMNAKIQDLLQRLEDFVKLKTALEMKSEKV</sequence>
<evidence type="ECO:0000313" key="5">
    <source>
        <dbReference type="Proteomes" id="UP000515124"/>
    </source>
</evidence>
<keyword evidence="2" id="KW-0547">Nucleotide-binding</keyword>
<dbReference type="GO" id="GO:0000166">
    <property type="term" value="F:nucleotide binding"/>
    <property type="evidence" value="ECO:0007669"/>
    <property type="project" value="UniProtKB-KW"/>
</dbReference>
<dbReference type="Gene3D" id="1.20.5.4130">
    <property type="match status" value="1"/>
</dbReference>
<dbReference type="GeneID" id="110772378"/>
<name>A0A6P5TZP9_PRUAV</name>
<evidence type="ECO:0000313" key="6">
    <source>
        <dbReference type="RefSeq" id="XP_021832506.1"/>
    </source>
</evidence>
<keyword evidence="3" id="KW-0611">Plant defense</keyword>
<evidence type="ECO:0000256" key="3">
    <source>
        <dbReference type="ARBA" id="ARBA00022821"/>
    </source>
</evidence>
<evidence type="ECO:0000256" key="2">
    <source>
        <dbReference type="ARBA" id="ARBA00022741"/>
    </source>
</evidence>
<dbReference type="RefSeq" id="XP_021832506.1">
    <property type="nucleotide sequence ID" value="XM_021976814.1"/>
</dbReference>
<proteinExistence type="predicted"/>